<feature type="compositionally biased region" description="Low complexity" evidence="11">
    <location>
        <begin position="21"/>
        <end position="30"/>
    </location>
</feature>
<gene>
    <name evidence="13" type="ORF">AZE42_04967</name>
</gene>
<accession>A0A1J8PZV4</accession>
<comment type="similarity">
    <text evidence="5">Belongs to the ubiquitin conjugation factor E4 family.</text>
</comment>
<dbReference type="Pfam" id="PF10408">
    <property type="entry name" value="Ufd2P_core"/>
    <property type="match status" value="1"/>
</dbReference>
<keyword evidence="7" id="KW-0963">Cytoplasm</keyword>
<dbReference type="FunFam" id="3.30.40.10:FF:000055">
    <property type="entry name" value="Ubiquitin conjugation factor e4 a"/>
    <property type="match status" value="1"/>
</dbReference>
<dbReference type="EC" id="2.3.2.27" evidence="6"/>
<evidence type="ECO:0000256" key="2">
    <source>
        <dbReference type="ARBA" id="ARBA00004123"/>
    </source>
</evidence>
<reference evidence="13 14" key="1">
    <citation type="submission" date="2016-03" db="EMBL/GenBank/DDBJ databases">
        <title>Comparative genomics of the ectomycorrhizal sister species Rhizopogon vinicolor and Rhizopogon vesiculosus (Basidiomycota: Boletales) reveals a divergence of the mating type B locus.</title>
        <authorList>
            <person name="Mujic A.B."/>
            <person name="Kuo A."/>
            <person name="Tritt A."/>
            <person name="Lipzen A."/>
            <person name="Chen C."/>
            <person name="Johnson J."/>
            <person name="Sharma A."/>
            <person name="Barry K."/>
            <person name="Grigoriev I.V."/>
            <person name="Spatafora J.W."/>
        </authorList>
    </citation>
    <scope>NUCLEOTIDE SEQUENCE [LARGE SCALE GENOMIC DNA]</scope>
    <source>
        <strain evidence="13 14">AM-OR11-056</strain>
    </source>
</reference>
<sequence length="1104" mass="124465">MNEPTDADRIRAKRIARLQASSPSSSKTPLSPSPPVPPSQVVAHIPQPQPNPKSPSVPPRSSSPVTTPNFPLKKRSLAPSLKVDYHTWEHEVIATVLKVTLDKSTAEASEFDVVWLKHLQLELETDGYPHGMRLTSDIVDRLLITRLELDPQAMSDDLEYVSVLASLPSLSVFEYLVACWKRINTVKSVLLKKSPVAEIQQATALLDKLRDLIISYAGLTLQEPAMFPQPIDRPITSLGPPELRAPLLSLSALSTPLYSSTSTDQSTLTPAEVEPFLQDLAARFTDPDELHQTLGNVVLLVSSHSSLTRPEGIGGVGGDSGWRAVVSGMEALVSIKPIAEMITRMPAWLGEGYGFEVSPSDFEKVSIMGRMLGLGTFSREWPAITQTYFSDPTKRTRADVDSSNASLRGTLKSLQSSLFQIFNALVRTSPEARERVLEYFATAVRLNVKRAGMQVQPETVATDSFMVNLQSVLLRFAEPFMDARYTKMDRIDRYYFSVSTRIDLKEETRIKATSDEAAQWVEDSKSKAAPPNFISDIFYLCNALGHYGYIRTIQTYEDFGKTLDDYQRHHDMINGDGSWMGTPVQARMQTAIDNVKDEMSKIQSKQLAYRVQLLDPDLVFRYIGFTSFVSTWLIRGVDPKGTHPNPIIELPLPKEVPMTFRVLPEFIIEDVVEFFLFVVRQSPESLDLSGKSELVIFALTFLTSTWYIKNPFLKAKINEAIFYGVLPYGNDKHGILGYTLNSHPVALKHLIPALTHFYIEVEQTGASSQFYDKFNARRNIAYILKAVWDNPTHREALNIEARNVDKFIRFINLMINDVTYLMDESLSELTQIHNIQSEMSDQAAWNAQPQQYRREREGTLRGLERHASGYTTLGRSTVGLLKDFTAETKGPFMMPEIVEKLAAMLDYNLDALVGPKCGELKVQDPEKYKFSPRQLLSDILQVYINLSDQEEFVRAVANDGRSYRKELFIRAMETARRVPLKTEAEIEVLKLFVEKVEEMKLTIEAEEDLGEIPDEFLDPLMFTIMRDPVMLPSSRVVIDRSTIKSHLLSDTKDPFNRAPLAIEDVIPHAELKAQIDAFIAERRNKNPALNRPDEEVVKMDVSTD</sequence>
<evidence type="ECO:0000256" key="7">
    <source>
        <dbReference type="ARBA" id="ARBA00022490"/>
    </source>
</evidence>
<evidence type="ECO:0000259" key="12">
    <source>
        <dbReference type="PROSITE" id="PS51698"/>
    </source>
</evidence>
<proteinExistence type="inferred from homology"/>
<dbReference type="GO" id="GO:0036503">
    <property type="term" value="P:ERAD pathway"/>
    <property type="evidence" value="ECO:0007669"/>
    <property type="project" value="InterPro"/>
</dbReference>
<feature type="compositionally biased region" description="Pro residues" evidence="11">
    <location>
        <begin position="47"/>
        <end position="58"/>
    </location>
</feature>
<keyword evidence="14" id="KW-1185">Reference proteome</keyword>
<keyword evidence="10" id="KW-0539">Nucleus</keyword>
<dbReference type="PANTHER" id="PTHR13931:SF2">
    <property type="entry name" value="UBIQUITIN CONJUGATION FACTOR E4 B"/>
    <property type="match status" value="1"/>
</dbReference>
<dbReference type="GO" id="GO:0000209">
    <property type="term" value="P:protein polyubiquitination"/>
    <property type="evidence" value="ECO:0007669"/>
    <property type="project" value="TreeGrafter"/>
</dbReference>
<dbReference type="InterPro" id="IPR003613">
    <property type="entry name" value="Ubox_domain"/>
</dbReference>
<protein>
    <recommendedName>
        <fullName evidence="6">RING-type E3 ubiquitin transferase</fullName>
        <ecNumber evidence="6">2.3.2.27</ecNumber>
    </recommendedName>
</protein>
<dbReference type="Proteomes" id="UP000183567">
    <property type="component" value="Unassembled WGS sequence"/>
</dbReference>
<evidence type="ECO:0000256" key="1">
    <source>
        <dbReference type="ARBA" id="ARBA00000900"/>
    </source>
</evidence>
<feature type="domain" description="U-box" evidence="12">
    <location>
        <begin position="1011"/>
        <end position="1085"/>
    </location>
</feature>
<dbReference type="SUPFAM" id="SSF57850">
    <property type="entry name" value="RING/U-box"/>
    <property type="match status" value="1"/>
</dbReference>
<dbReference type="InterPro" id="IPR019474">
    <property type="entry name" value="Ub_conjug_fac_E4_core"/>
</dbReference>
<evidence type="ECO:0000256" key="4">
    <source>
        <dbReference type="ARBA" id="ARBA00004906"/>
    </source>
</evidence>
<organism evidence="13 14">
    <name type="scientific">Rhizopogon vesiculosus</name>
    <dbReference type="NCBI Taxonomy" id="180088"/>
    <lineage>
        <taxon>Eukaryota</taxon>
        <taxon>Fungi</taxon>
        <taxon>Dikarya</taxon>
        <taxon>Basidiomycota</taxon>
        <taxon>Agaricomycotina</taxon>
        <taxon>Agaricomycetes</taxon>
        <taxon>Agaricomycetidae</taxon>
        <taxon>Boletales</taxon>
        <taxon>Suillineae</taxon>
        <taxon>Rhizopogonaceae</taxon>
        <taxon>Rhizopogon</taxon>
    </lineage>
</organism>
<evidence type="ECO:0000256" key="10">
    <source>
        <dbReference type="ARBA" id="ARBA00023242"/>
    </source>
</evidence>
<dbReference type="EMBL" id="LVVM01003728">
    <property type="protein sequence ID" value="OJA14365.1"/>
    <property type="molecule type" value="Genomic_DNA"/>
</dbReference>
<comment type="caution">
    <text evidence="13">The sequence shown here is derived from an EMBL/GenBank/DDBJ whole genome shotgun (WGS) entry which is preliminary data.</text>
</comment>
<dbReference type="InterPro" id="IPR013083">
    <property type="entry name" value="Znf_RING/FYVE/PHD"/>
</dbReference>
<evidence type="ECO:0000256" key="3">
    <source>
        <dbReference type="ARBA" id="ARBA00004496"/>
    </source>
</evidence>
<dbReference type="PROSITE" id="PS51698">
    <property type="entry name" value="U_BOX"/>
    <property type="match status" value="1"/>
</dbReference>
<dbReference type="AlphaFoldDB" id="A0A1J8PZV4"/>
<dbReference type="STRING" id="180088.A0A1J8PZV4"/>
<dbReference type="GO" id="GO:0000151">
    <property type="term" value="C:ubiquitin ligase complex"/>
    <property type="evidence" value="ECO:0007669"/>
    <property type="project" value="InterPro"/>
</dbReference>
<name>A0A1J8PZV4_9AGAM</name>
<feature type="compositionally biased region" description="Basic and acidic residues" evidence="11">
    <location>
        <begin position="1"/>
        <end position="10"/>
    </location>
</feature>
<comment type="subcellular location">
    <subcellularLocation>
        <location evidence="3">Cytoplasm</location>
    </subcellularLocation>
    <subcellularLocation>
        <location evidence="2">Nucleus</location>
    </subcellularLocation>
</comment>
<dbReference type="CDD" id="cd16657">
    <property type="entry name" value="RING-Ubox_UBE4A"/>
    <property type="match status" value="1"/>
</dbReference>
<dbReference type="Pfam" id="PF04564">
    <property type="entry name" value="U-box"/>
    <property type="match status" value="1"/>
</dbReference>
<dbReference type="Gene3D" id="3.30.40.10">
    <property type="entry name" value="Zinc/RING finger domain, C3HC4 (zinc finger)"/>
    <property type="match status" value="1"/>
</dbReference>
<evidence type="ECO:0000256" key="11">
    <source>
        <dbReference type="SAM" id="MobiDB-lite"/>
    </source>
</evidence>
<comment type="pathway">
    <text evidence="4">Protein modification; protein ubiquitination.</text>
</comment>
<dbReference type="UniPathway" id="UPA00143"/>
<evidence type="ECO:0000256" key="9">
    <source>
        <dbReference type="ARBA" id="ARBA00022786"/>
    </source>
</evidence>
<evidence type="ECO:0000256" key="6">
    <source>
        <dbReference type="ARBA" id="ARBA00012483"/>
    </source>
</evidence>
<dbReference type="GO" id="GO:0005634">
    <property type="term" value="C:nucleus"/>
    <property type="evidence" value="ECO:0007669"/>
    <property type="project" value="UniProtKB-SubCell"/>
</dbReference>
<dbReference type="PANTHER" id="PTHR13931">
    <property type="entry name" value="UBIQUITINATION FACTOR E4"/>
    <property type="match status" value="1"/>
</dbReference>
<evidence type="ECO:0000313" key="13">
    <source>
        <dbReference type="EMBL" id="OJA14365.1"/>
    </source>
</evidence>
<dbReference type="GO" id="GO:0006511">
    <property type="term" value="P:ubiquitin-dependent protein catabolic process"/>
    <property type="evidence" value="ECO:0007669"/>
    <property type="project" value="InterPro"/>
</dbReference>
<dbReference type="GO" id="GO:0034450">
    <property type="term" value="F:ubiquitin-ubiquitin ligase activity"/>
    <property type="evidence" value="ECO:0007669"/>
    <property type="project" value="InterPro"/>
</dbReference>
<dbReference type="InterPro" id="IPR045132">
    <property type="entry name" value="UBE4"/>
</dbReference>
<evidence type="ECO:0000256" key="5">
    <source>
        <dbReference type="ARBA" id="ARBA00007434"/>
    </source>
</evidence>
<feature type="compositionally biased region" description="Low complexity" evidence="11">
    <location>
        <begin position="59"/>
        <end position="69"/>
    </location>
</feature>
<evidence type="ECO:0000313" key="14">
    <source>
        <dbReference type="Proteomes" id="UP000183567"/>
    </source>
</evidence>
<keyword evidence="9" id="KW-0833">Ubl conjugation pathway</keyword>
<dbReference type="SMART" id="SM00504">
    <property type="entry name" value="Ubox"/>
    <property type="match status" value="1"/>
</dbReference>
<dbReference type="OrthoDB" id="20295at2759"/>
<keyword evidence="8" id="KW-0808">Transferase</keyword>
<dbReference type="GO" id="GO:0005737">
    <property type="term" value="C:cytoplasm"/>
    <property type="evidence" value="ECO:0007669"/>
    <property type="project" value="UniProtKB-SubCell"/>
</dbReference>
<comment type="catalytic activity">
    <reaction evidence="1">
        <text>S-ubiquitinyl-[E2 ubiquitin-conjugating enzyme]-L-cysteine + [acceptor protein]-L-lysine = [E2 ubiquitin-conjugating enzyme]-L-cysteine + N(6)-ubiquitinyl-[acceptor protein]-L-lysine.</text>
        <dbReference type="EC" id="2.3.2.27"/>
    </reaction>
</comment>
<evidence type="ECO:0000256" key="8">
    <source>
        <dbReference type="ARBA" id="ARBA00022679"/>
    </source>
</evidence>
<feature type="region of interest" description="Disordered" evidence="11">
    <location>
        <begin position="1"/>
        <end position="73"/>
    </location>
</feature>